<sequence>MHGDGQDGWRPDPAPRRLRGRARVPALDRCRPLLGVERRPCAHVAPAVAPVDGVARSVGTEGGRNRGVAQAPRRDDGRRSDRRTARAAYGPTRSARGQGW</sequence>
<gene>
    <name evidence="2" type="ORF">AVDCRST_MAG49-869</name>
</gene>
<evidence type="ECO:0000256" key="1">
    <source>
        <dbReference type="SAM" id="MobiDB-lite"/>
    </source>
</evidence>
<accession>A0A6J4U565</accession>
<evidence type="ECO:0000313" key="2">
    <source>
        <dbReference type="EMBL" id="CAA9541277.1"/>
    </source>
</evidence>
<feature type="compositionally biased region" description="Basic and acidic residues" evidence="1">
    <location>
        <begin position="1"/>
        <end position="15"/>
    </location>
</feature>
<reference evidence="2" key="1">
    <citation type="submission" date="2020-02" db="EMBL/GenBank/DDBJ databases">
        <authorList>
            <person name="Meier V. D."/>
        </authorList>
    </citation>
    <scope>NUCLEOTIDE SEQUENCE</scope>
    <source>
        <strain evidence="2">AVDCRST_MAG49</strain>
    </source>
</reference>
<dbReference type="AlphaFoldDB" id="A0A6J4U565"/>
<feature type="region of interest" description="Disordered" evidence="1">
    <location>
        <begin position="51"/>
        <end position="100"/>
    </location>
</feature>
<feature type="region of interest" description="Disordered" evidence="1">
    <location>
        <begin position="1"/>
        <end position="26"/>
    </location>
</feature>
<name>A0A6J4U565_9BACT</name>
<dbReference type="EMBL" id="CADCWG010000056">
    <property type="protein sequence ID" value="CAA9541277.1"/>
    <property type="molecule type" value="Genomic_DNA"/>
</dbReference>
<protein>
    <submittedName>
        <fullName evidence="2">Uncharacterized protein</fullName>
    </submittedName>
</protein>
<organism evidence="2">
    <name type="scientific">uncultured Thermomicrobiales bacterium</name>
    <dbReference type="NCBI Taxonomy" id="1645740"/>
    <lineage>
        <taxon>Bacteria</taxon>
        <taxon>Pseudomonadati</taxon>
        <taxon>Thermomicrobiota</taxon>
        <taxon>Thermomicrobia</taxon>
        <taxon>Thermomicrobiales</taxon>
        <taxon>environmental samples</taxon>
    </lineage>
</organism>
<feature type="compositionally biased region" description="Basic and acidic residues" evidence="1">
    <location>
        <begin position="72"/>
        <end position="84"/>
    </location>
</feature>
<proteinExistence type="predicted"/>